<accession>A0A4R3JIL4</accession>
<dbReference type="AlphaFoldDB" id="A0A4R3JIL4"/>
<dbReference type="Proteomes" id="UP000294613">
    <property type="component" value="Unassembled WGS sequence"/>
</dbReference>
<evidence type="ECO:0000313" key="1">
    <source>
        <dbReference type="EMBL" id="GBU03645.1"/>
    </source>
</evidence>
<dbReference type="Proteomes" id="UP000702954">
    <property type="component" value="Unassembled WGS sequence"/>
</dbReference>
<reference evidence="1 4" key="1">
    <citation type="journal article" date="2018" name="Int. J. Syst. Evol. Microbiol.">
        <title>Draft Genome Sequence of Faecalimonas umbilicata JCM 30896T, an Acetate-Producing Bacterium Isolated from Human Feces.</title>
        <authorList>
            <person name="Sakamoto M."/>
            <person name="Ikeyama N."/>
            <person name="Yuki M."/>
            <person name="Ohkuma M."/>
        </authorList>
    </citation>
    <scope>NUCLEOTIDE SEQUENCE [LARGE SCALE GENOMIC DNA]</scope>
    <source>
        <strain evidence="1 4">EGH7</strain>
    </source>
</reference>
<reference evidence="2 3" key="2">
    <citation type="submission" date="2019-03" db="EMBL/GenBank/DDBJ databases">
        <title>Genomic Encyclopedia of Type Strains, Phase IV (KMG-IV): sequencing the most valuable type-strain genomes for metagenomic binning, comparative biology and taxonomic classification.</title>
        <authorList>
            <person name="Goeker M."/>
        </authorList>
    </citation>
    <scope>NUCLEOTIDE SEQUENCE [LARGE SCALE GENOMIC DNA]</scope>
    <source>
        <strain evidence="2 3">DSM 103426</strain>
    </source>
</reference>
<gene>
    <name evidence="2" type="ORF">EDD74_12512</name>
    <name evidence="1" type="ORF">FAEUMB_01860</name>
</gene>
<dbReference type="EMBL" id="BHEO01000002">
    <property type="protein sequence ID" value="GBU03645.1"/>
    <property type="molecule type" value="Genomic_DNA"/>
</dbReference>
<evidence type="ECO:0000313" key="2">
    <source>
        <dbReference type="EMBL" id="TCS64640.1"/>
    </source>
</evidence>
<comment type="caution">
    <text evidence="2">The sequence shown here is derived from an EMBL/GenBank/DDBJ whole genome shotgun (WGS) entry which is preliminary data.</text>
</comment>
<protein>
    <submittedName>
        <fullName evidence="2">Uncharacterized protein</fullName>
    </submittedName>
</protein>
<name>A0A4R3JIL4_9FIRM</name>
<evidence type="ECO:0000313" key="4">
    <source>
        <dbReference type="Proteomes" id="UP000702954"/>
    </source>
</evidence>
<dbReference type="RefSeq" id="WP_317344824.1">
    <property type="nucleotide sequence ID" value="NZ_CAUWJD010000040.1"/>
</dbReference>
<organism evidence="2 3">
    <name type="scientific">Faecalimonas umbilicata</name>
    <dbReference type="NCBI Taxonomy" id="1912855"/>
    <lineage>
        <taxon>Bacteria</taxon>
        <taxon>Bacillati</taxon>
        <taxon>Bacillota</taxon>
        <taxon>Clostridia</taxon>
        <taxon>Lachnospirales</taxon>
        <taxon>Lachnospiraceae</taxon>
        <taxon>Faecalimonas</taxon>
    </lineage>
</organism>
<proteinExistence type="predicted"/>
<keyword evidence="4" id="KW-1185">Reference proteome</keyword>
<dbReference type="EMBL" id="SLZV01000025">
    <property type="protein sequence ID" value="TCS64640.1"/>
    <property type="molecule type" value="Genomic_DNA"/>
</dbReference>
<evidence type="ECO:0000313" key="3">
    <source>
        <dbReference type="Proteomes" id="UP000294613"/>
    </source>
</evidence>
<sequence>MEKVEKQIKIRRYHICGKMEKNQENERIILTKWHFMLIMKYDV</sequence>